<feature type="region of interest" description="Disordered" evidence="9">
    <location>
        <begin position="1"/>
        <end position="84"/>
    </location>
</feature>
<evidence type="ECO:0000256" key="4">
    <source>
        <dbReference type="ARBA" id="ARBA00022741"/>
    </source>
</evidence>
<dbReference type="InterPro" id="IPR005467">
    <property type="entry name" value="His_kinase_dom"/>
</dbReference>
<keyword evidence="5" id="KW-0418">Kinase</keyword>
<evidence type="ECO:0000313" key="12">
    <source>
        <dbReference type="Proteomes" id="UP000518300"/>
    </source>
</evidence>
<dbReference type="InterPro" id="IPR036890">
    <property type="entry name" value="HATPase_C_sf"/>
</dbReference>
<dbReference type="GO" id="GO:0005524">
    <property type="term" value="F:ATP binding"/>
    <property type="evidence" value="ECO:0007669"/>
    <property type="project" value="UniProtKB-KW"/>
</dbReference>
<dbReference type="InterPro" id="IPR003594">
    <property type="entry name" value="HATPase_dom"/>
</dbReference>
<dbReference type="PRINTS" id="PR00344">
    <property type="entry name" value="BCTRLSENSOR"/>
</dbReference>
<dbReference type="AlphaFoldDB" id="A0A848L8B6"/>
<keyword evidence="12" id="KW-1185">Reference proteome</keyword>
<sequence length="360" mass="39418">MDRVPVHGDDPRGEPREPAVQGDERRHERRGHQVVGGRGGAHHGEESDEQRAGLGHGATSCAPHRDTGLTGRSSSRAAPEAHAPAAPLLEGRLGWRVPKGGCTASSSAWRTARRHPSAALLAPSASADKVRQREDELRHANESLEQRVEERTRELKPFLITLGQHVVDERQEIISLLEDVCRYTEHVGDIVKLQQNHARTPRMHAPVQLAELVEDALRFNASGLSRHQVKGVRELAPLPPVLTDKHKALMILVNLNSNAQYALDGVPPDERLLTVRLAHTENHRIRIELRDNGMGIAPEMLTRIFQFGFTTREEGHGFCLHSSALAAQELGGSLTAHSEGLGRGATFSLELPSVPVQEAA</sequence>
<feature type="coiled-coil region" evidence="8">
    <location>
        <begin position="127"/>
        <end position="154"/>
    </location>
</feature>
<evidence type="ECO:0000259" key="10">
    <source>
        <dbReference type="PROSITE" id="PS50109"/>
    </source>
</evidence>
<dbReference type="PROSITE" id="PS50109">
    <property type="entry name" value="HIS_KIN"/>
    <property type="match status" value="1"/>
</dbReference>
<dbReference type="SMART" id="SM00387">
    <property type="entry name" value="HATPase_c"/>
    <property type="match status" value="1"/>
</dbReference>
<evidence type="ECO:0000313" key="11">
    <source>
        <dbReference type="EMBL" id="NMO15240.1"/>
    </source>
</evidence>
<feature type="domain" description="Histidine kinase" evidence="10">
    <location>
        <begin position="125"/>
        <end position="355"/>
    </location>
</feature>
<comment type="catalytic activity">
    <reaction evidence="1">
        <text>ATP + protein L-histidine = ADP + protein N-phospho-L-histidine.</text>
        <dbReference type="EC" id="2.7.13.3"/>
    </reaction>
</comment>
<evidence type="ECO:0000256" key="6">
    <source>
        <dbReference type="ARBA" id="ARBA00022840"/>
    </source>
</evidence>
<dbReference type="InterPro" id="IPR004358">
    <property type="entry name" value="Sig_transdc_His_kin-like_C"/>
</dbReference>
<protein>
    <recommendedName>
        <fullName evidence="2">histidine kinase</fullName>
        <ecNumber evidence="2">2.7.13.3</ecNumber>
    </recommendedName>
</protein>
<dbReference type="SUPFAM" id="SSF55874">
    <property type="entry name" value="ATPase domain of HSP90 chaperone/DNA topoisomerase II/histidine kinase"/>
    <property type="match status" value="1"/>
</dbReference>
<dbReference type="Pfam" id="PF02518">
    <property type="entry name" value="HATPase_c"/>
    <property type="match status" value="1"/>
</dbReference>
<evidence type="ECO:0000256" key="5">
    <source>
        <dbReference type="ARBA" id="ARBA00022777"/>
    </source>
</evidence>
<feature type="compositionally biased region" description="Basic and acidic residues" evidence="9">
    <location>
        <begin position="1"/>
        <end position="26"/>
    </location>
</feature>
<dbReference type="PANTHER" id="PTHR43065:SF46">
    <property type="entry name" value="C4-DICARBOXYLATE TRANSPORT SENSOR PROTEIN DCTB"/>
    <property type="match status" value="1"/>
</dbReference>
<dbReference type="EMBL" id="JABBJJ010000035">
    <property type="protein sequence ID" value="NMO15240.1"/>
    <property type="molecule type" value="Genomic_DNA"/>
</dbReference>
<accession>A0A848L8B6</accession>
<keyword evidence="3" id="KW-0808">Transferase</keyword>
<gene>
    <name evidence="11" type="ORF">HG543_10285</name>
</gene>
<dbReference type="GO" id="GO:0000160">
    <property type="term" value="P:phosphorelay signal transduction system"/>
    <property type="evidence" value="ECO:0007669"/>
    <property type="project" value="UniProtKB-KW"/>
</dbReference>
<comment type="caution">
    <text evidence="11">The sequence shown here is derived from an EMBL/GenBank/DDBJ whole genome shotgun (WGS) entry which is preliminary data.</text>
</comment>
<dbReference type="GO" id="GO:0004673">
    <property type="term" value="F:protein histidine kinase activity"/>
    <property type="evidence" value="ECO:0007669"/>
    <property type="project" value="UniProtKB-EC"/>
</dbReference>
<dbReference type="Proteomes" id="UP000518300">
    <property type="component" value="Unassembled WGS sequence"/>
</dbReference>
<reference evidence="11 12" key="1">
    <citation type="submission" date="2020-04" db="EMBL/GenBank/DDBJ databases">
        <title>Draft genome of Pyxidicoccus fallax type strain.</title>
        <authorList>
            <person name="Whitworth D.E."/>
        </authorList>
    </citation>
    <scope>NUCLEOTIDE SEQUENCE [LARGE SCALE GENOMIC DNA]</scope>
    <source>
        <strain evidence="11 12">DSM 14698</strain>
    </source>
</reference>
<evidence type="ECO:0000256" key="1">
    <source>
        <dbReference type="ARBA" id="ARBA00000085"/>
    </source>
</evidence>
<dbReference type="PANTHER" id="PTHR43065">
    <property type="entry name" value="SENSOR HISTIDINE KINASE"/>
    <property type="match status" value="1"/>
</dbReference>
<keyword evidence="8" id="KW-0175">Coiled coil</keyword>
<proteinExistence type="predicted"/>
<evidence type="ECO:0000256" key="8">
    <source>
        <dbReference type="SAM" id="Coils"/>
    </source>
</evidence>
<evidence type="ECO:0000256" key="7">
    <source>
        <dbReference type="ARBA" id="ARBA00023012"/>
    </source>
</evidence>
<dbReference type="Gene3D" id="3.30.565.10">
    <property type="entry name" value="Histidine kinase-like ATPase, C-terminal domain"/>
    <property type="match status" value="1"/>
</dbReference>
<keyword evidence="7" id="KW-0902">Two-component regulatory system</keyword>
<name>A0A848L8B6_9BACT</name>
<keyword evidence="6" id="KW-0067">ATP-binding</keyword>
<keyword evidence="4" id="KW-0547">Nucleotide-binding</keyword>
<evidence type="ECO:0000256" key="2">
    <source>
        <dbReference type="ARBA" id="ARBA00012438"/>
    </source>
</evidence>
<organism evidence="11 12">
    <name type="scientific">Pyxidicoccus fallax</name>
    <dbReference type="NCBI Taxonomy" id="394095"/>
    <lineage>
        <taxon>Bacteria</taxon>
        <taxon>Pseudomonadati</taxon>
        <taxon>Myxococcota</taxon>
        <taxon>Myxococcia</taxon>
        <taxon>Myxococcales</taxon>
        <taxon>Cystobacterineae</taxon>
        <taxon>Myxococcaceae</taxon>
        <taxon>Pyxidicoccus</taxon>
    </lineage>
</organism>
<evidence type="ECO:0000256" key="3">
    <source>
        <dbReference type="ARBA" id="ARBA00022679"/>
    </source>
</evidence>
<feature type="compositionally biased region" description="Basic and acidic residues" evidence="9">
    <location>
        <begin position="42"/>
        <end position="51"/>
    </location>
</feature>
<dbReference type="EC" id="2.7.13.3" evidence="2"/>
<evidence type="ECO:0000256" key="9">
    <source>
        <dbReference type="SAM" id="MobiDB-lite"/>
    </source>
</evidence>